<name>A0AAN6J038_EXODE</name>
<evidence type="ECO:0000313" key="2">
    <source>
        <dbReference type="EMBL" id="KAJ8993211.1"/>
    </source>
</evidence>
<dbReference type="EMBL" id="JAJGCB010000004">
    <property type="protein sequence ID" value="KAJ8993211.1"/>
    <property type="molecule type" value="Genomic_DNA"/>
</dbReference>
<gene>
    <name evidence="2" type="ORF">HRR80_003240</name>
</gene>
<protein>
    <submittedName>
        <fullName evidence="2">Uncharacterized protein</fullName>
    </submittedName>
</protein>
<evidence type="ECO:0000313" key="3">
    <source>
        <dbReference type="Proteomes" id="UP001161757"/>
    </source>
</evidence>
<evidence type="ECO:0000256" key="1">
    <source>
        <dbReference type="SAM" id="MobiDB-lite"/>
    </source>
</evidence>
<dbReference type="Proteomes" id="UP001161757">
    <property type="component" value="Unassembled WGS sequence"/>
</dbReference>
<feature type="region of interest" description="Disordered" evidence="1">
    <location>
        <begin position="26"/>
        <end position="58"/>
    </location>
</feature>
<accession>A0AAN6J038</accession>
<feature type="compositionally biased region" description="Basic and acidic residues" evidence="1">
    <location>
        <begin position="34"/>
        <end position="46"/>
    </location>
</feature>
<dbReference type="AlphaFoldDB" id="A0AAN6J038"/>
<sequence>MQIAAFLSDLKSLSICSHEAAVSLVKPARSTSVDSKETASDNHEASRPGASAEPEQSLDPDLQYANELVSLHYDVKVNYLQRGADPDLIQAEKNVEQVLSALNRSE</sequence>
<comment type="caution">
    <text evidence="2">The sequence shown here is derived from an EMBL/GenBank/DDBJ whole genome shotgun (WGS) entry which is preliminary data.</text>
</comment>
<organism evidence="2 3">
    <name type="scientific">Exophiala dermatitidis</name>
    <name type="common">Black yeast-like fungus</name>
    <name type="synonym">Wangiella dermatitidis</name>
    <dbReference type="NCBI Taxonomy" id="5970"/>
    <lineage>
        <taxon>Eukaryota</taxon>
        <taxon>Fungi</taxon>
        <taxon>Dikarya</taxon>
        <taxon>Ascomycota</taxon>
        <taxon>Pezizomycotina</taxon>
        <taxon>Eurotiomycetes</taxon>
        <taxon>Chaetothyriomycetidae</taxon>
        <taxon>Chaetothyriales</taxon>
        <taxon>Herpotrichiellaceae</taxon>
        <taxon>Exophiala</taxon>
    </lineage>
</organism>
<reference evidence="2" key="1">
    <citation type="submission" date="2023-01" db="EMBL/GenBank/DDBJ databases">
        <title>Exophiala dermititidis isolated from Cystic Fibrosis Patient.</title>
        <authorList>
            <person name="Kurbessoian T."/>
            <person name="Crocker A."/>
            <person name="Murante D."/>
            <person name="Hogan D.A."/>
            <person name="Stajich J.E."/>
        </authorList>
    </citation>
    <scope>NUCLEOTIDE SEQUENCE</scope>
    <source>
        <strain evidence="2">Ex8</strain>
    </source>
</reference>
<proteinExistence type="predicted"/>